<evidence type="ECO:0000313" key="1">
    <source>
        <dbReference type="EMBL" id="CUO65185.1"/>
    </source>
</evidence>
<protein>
    <submittedName>
        <fullName evidence="1">Uncharacterized protein</fullName>
    </submittedName>
</protein>
<dbReference type="EMBL" id="CZAJ01000002">
    <property type="protein sequence ID" value="CUO65185.1"/>
    <property type="molecule type" value="Genomic_DNA"/>
</dbReference>
<dbReference type="RefSeq" id="WP_155512177.1">
    <property type="nucleotide sequence ID" value="NZ_CZAJ01000002.1"/>
</dbReference>
<gene>
    <name evidence="1" type="ORF">ERS852497_00360</name>
</gene>
<accession>A0A174GXB7</accession>
<reference evidence="1 2" key="1">
    <citation type="submission" date="2015-09" db="EMBL/GenBank/DDBJ databases">
        <authorList>
            <consortium name="Pathogen Informatics"/>
        </authorList>
    </citation>
    <scope>NUCLEOTIDE SEQUENCE [LARGE SCALE GENOMIC DNA]</scope>
    <source>
        <strain evidence="1 2">2789STDY5834884</strain>
    </source>
</reference>
<dbReference type="AlphaFoldDB" id="A0A174GXB7"/>
<proteinExistence type="predicted"/>
<name>A0A174GXB7_9FIRM</name>
<sequence length="107" mass="12334">MREMVFDSKQDSIKVTHPEAGVSDVIILKDEKEVTRTDEISNEEKTEYHYNGNSIRLYKNVTEEDVRGAADQYIEMAQPEKPTDEMKEYANALIDEYTSQLIDEGVL</sequence>
<organism evidence="1 2">
    <name type="scientific">Agathobacter rectalis</name>
    <dbReference type="NCBI Taxonomy" id="39491"/>
    <lineage>
        <taxon>Bacteria</taxon>
        <taxon>Bacillati</taxon>
        <taxon>Bacillota</taxon>
        <taxon>Clostridia</taxon>
        <taxon>Lachnospirales</taxon>
        <taxon>Lachnospiraceae</taxon>
        <taxon>Agathobacter</taxon>
    </lineage>
</organism>
<dbReference type="Proteomes" id="UP000095602">
    <property type="component" value="Unassembled WGS sequence"/>
</dbReference>
<evidence type="ECO:0000313" key="2">
    <source>
        <dbReference type="Proteomes" id="UP000095602"/>
    </source>
</evidence>